<evidence type="ECO:0000259" key="1">
    <source>
        <dbReference type="PROSITE" id="PS50206"/>
    </source>
</evidence>
<feature type="domain" description="Rhodanese" evidence="1">
    <location>
        <begin position="24"/>
        <end position="107"/>
    </location>
</feature>
<protein>
    <submittedName>
        <fullName evidence="2">Rhodanese-related sulfurtransferase</fullName>
    </submittedName>
</protein>
<dbReference type="AlphaFoldDB" id="A0A3L9YBA8"/>
<comment type="caution">
    <text evidence="2">The sequence shown here is derived from an EMBL/GenBank/DDBJ whole genome shotgun (WGS) entry which is preliminary data.</text>
</comment>
<evidence type="ECO:0000313" key="3">
    <source>
        <dbReference type="Proteomes" id="UP000271339"/>
    </source>
</evidence>
<dbReference type="PANTHER" id="PTHR43031">
    <property type="entry name" value="FAD-DEPENDENT OXIDOREDUCTASE"/>
    <property type="match status" value="1"/>
</dbReference>
<proteinExistence type="predicted"/>
<evidence type="ECO:0000313" key="2">
    <source>
        <dbReference type="EMBL" id="RMA57634.1"/>
    </source>
</evidence>
<sequence>MAAHTMGLLDFLFGNKSAKIKDFQDRGAIVVDVRSKGEYAGGAIPGSKNIPLPTISAKLNEIKKWNKPVILCCASGMRSGSATAILKGSGIEAMNGGGWFSLSQKLG</sequence>
<dbReference type="EMBL" id="REFC01000014">
    <property type="protein sequence ID" value="RMA57634.1"/>
    <property type="molecule type" value="Genomic_DNA"/>
</dbReference>
<dbReference type="Pfam" id="PF00581">
    <property type="entry name" value="Rhodanese"/>
    <property type="match status" value="1"/>
</dbReference>
<name>A0A3L9YBA8_9FLAO</name>
<reference evidence="2 3" key="1">
    <citation type="submission" date="2018-10" db="EMBL/GenBank/DDBJ databases">
        <title>Genomic Encyclopedia of Archaeal and Bacterial Type Strains, Phase II (KMG-II): from individual species to whole genera.</title>
        <authorList>
            <person name="Goeker M."/>
        </authorList>
    </citation>
    <scope>NUCLEOTIDE SEQUENCE [LARGE SCALE GENOMIC DNA]</scope>
    <source>
        <strain evidence="2 3">DSM 23424</strain>
    </source>
</reference>
<dbReference type="InterPro" id="IPR036873">
    <property type="entry name" value="Rhodanese-like_dom_sf"/>
</dbReference>
<dbReference type="SUPFAM" id="SSF52821">
    <property type="entry name" value="Rhodanese/Cell cycle control phosphatase"/>
    <property type="match status" value="1"/>
</dbReference>
<keyword evidence="3" id="KW-1185">Reference proteome</keyword>
<dbReference type="CDD" id="cd00158">
    <property type="entry name" value="RHOD"/>
    <property type="match status" value="1"/>
</dbReference>
<accession>A0A3L9YBA8</accession>
<dbReference type="Proteomes" id="UP000271339">
    <property type="component" value="Unassembled WGS sequence"/>
</dbReference>
<dbReference type="PANTHER" id="PTHR43031:SF1">
    <property type="entry name" value="PYRIDINE NUCLEOTIDE-DISULPHIDE OXIDOREDUCTASE"/>
    <property type="match status" value="1"/>
</dbReference>
<dbReference type="InterPro" id="IPR050229">
    <property type="entry name" value="GlpE_sulfurtransferase"/>
</dbReference>
<dbReference type="Gene3D" id="3.40.250.10">
    <property type="entry name" value="Rhodanese-like domain"/>
    <property type="match status" value="1"/>
</dbReference>
<dbReference type="SMART" id="SM00450">
    <property type="entry name" value="RHOD"/>
    <property type="match status" value="1"/>
</dbReference>
<organism evidence="2 3">
    <name type="scientific">Ulvibacter antarcticus</name>
    <dbReference type="NCBI Taxonomy" id="442714"/>
    <lineage>
        <taxon>Bacteria</taxon>
        <taxon>Pseudomonadati</taxon>
        <taxon>Bacteroidota</taxon>
        <taxon>Flavobacteriia</taxon>
        <taxon>Flavobacteriales</taxon>
        <taxon>Flavobacteriaceae</taxon>
        <taxon>Ulvibacter</taxon>
    </lineage>
</organism>
<dbReference type="PROSITE" id="PS50206">
    <property type="entry name" value="RHODANESE_3"/>
    <property type="match status" value="1"/>
</dbReference>
<keyword evidence="2" id="KW-0808">Transferase</keyword>
<gene>
    <name evidence="2" type="ORF">BXY75_2437</name>
</gene>
<dbReference type="RefSeq" id="WP_317125249.1">
    <property type="nucleotide sequence ID" value="NZ_REFC01000014.1"/>
</dbReference>
<dbReference type="GO" id="GO:0016740">
    <property type="term" value="F:transferase activity"/>
    <property type="evidence" value="ECO:0007669"/>
    <property type="project" value="UniProtKB-KW"/>
</dbReference>
<dbReference type="InterPro" id="IPR001763">
    <property type="entry name" value="Rhodanese-like_dom"/>
</dbReference>